<feature type="domain" description="Peptidase M16 C-terminal" evidence="4">
    <location>
        <begin position="674"/>
        <end position="853"/>
    </location>
</feature>
<evidence type="ECO:0000259" key="4">
    <source>
        <dbReference type="Pfam" id="PF05193"/>
    </source>
</evidence>
<feature type="domain" description="Peptidase M16 C-terminal" evidence="4">
    <location>
        <begin position="202"/>
        <end position="376"/>
    </location>
</feature>
<dbReference type="SUPFAM" id="SSF63411">
    <property type="entry name" value="LuxS/MPP-like metallohydrolase"/>
    <property type="match status" value="4"/>
</dbReference>
<dbReference type="RefSeq" id="WP_183960277.1">
    <property type="nucleotide sequence ID" value="NZ_JACHHP010000002.1"/>
</dbReference>
<organism evidence="5 6">
    <name type="scientific">Chiayiivirga flava</name>
    <dbReference type="NCBI Taxonomy" id="659595"/>
    <lineage>
        <taxon>Bacteria</taxon>
        <taxon>Pseudomonadati</taxon>
        <taxon>Pseudomonadota</taxon>
        <taxon>Gammaproteobacteria</taxon>
        <taxon>Lysobacterales</taxon>
        <taxon>Lysobacteraceae</taxon>
        <taxon>Chiayiivirga</taxon>
    </lineage>
</organism>
<gene>
    <name evidence="5" type="ORF">HNQ52_001273</name>
</gene>
<keyword evidence="6" id="KW-1185">Reference proteome</keyword>
<feature type="compositionally biased region" description="Basic and acidic residues" evidence="1">
    <location>
        <begin position="457"/>
        <end position="469"/>
    </location>
</feature>
<dbReference type="PANTHER" id="PTHR11851:SF224">
    <property type="entry name" value="PROCESSING PROTEASE"/>
    <property type="match status" value="1"/>
</dbReference>
<dbReference type="Pfam" id="PF05193">
    <property type="entry name" value="Peptidase_M16_C"/>
    <property type="match status" value="2"/>
</dbReference>
<evidence type="ECO:0000256" key="1">
    <source>
        <dbReference type="SAM" id="MobiDB-lite"/>
    </source>
</evidence>
<feature type="signal peptide" evidence="2">
    <location>
        <begin position="1"/>
        <end position="27"/>
    </location>
</feature>
<dbReference type="InterPro" id="IPR011765">
    <property type="entry name" value="Pept_M16_N"/>
</dbReference>
<sequence>MSQPSRIGRVLALSSTLAFALAGTTHAKVDVDIPFQEFTLPNGLRVIVHEDRKAPVVAVNIWYHVGSKDEPVGKSGFAHLFEHLMFQGSENHDGEFFGPFELVGATNQNGTTNSDRTNYFQNVPTTALDMALWMESDRMGHLLGAVTQELLDEQRGVVQNEKRQGENQPYGRVWDQLSRSMYPVSHPYHHSVIGSMEDLNSASLDDVKTWFRDWYGPNNAVLVLAGDIDLATAKAKTLDYFGDIPASATVPKLPTNIAPRTESTRETMTDRVAQPRIYRAWNVPEFGNAQLDHLQLVAQILGGSKSSRLDRRLVHQDKLVDSVSAFAMGSELGSGFAIIANVRNGVDVKKVEAVLAEEVKKFVADGPTQAELDQARIVFEAGFVRGVERIGGFGGKADVLAECAVFMDDPGCFRDSLATLDKATTADLKAAAAKWLAQGDHTLVVEPGDTSAASAPEPERVATESDKAQPEKVLLPDPNFTVVASKVDRSKGVPETKSFPDLRFPALQRATLSNGIDVILAERHEIPVVQLSMEFDAGYTADLGRKLGTASFTMGMLDEGAAGLDALALADRTQSLGAVIGAGASLDGSNVYVSALKPQLDPSLSLFADVIRKPDFADKEIDRVRQTWLAGIAQEKTRPNGVANRVLPPLLYGKGHPYAIPFSGSGDEASIKALERDDLVAFHRDFIRPDNATLIVVGDTTLKEIVPLLEKHFADWKAPEKKLPVIEVAKVELQPKPRVFLIDQPGAVQANILVGQVVNPTGDPKALDFDIANGVLGGEFSSRLNMKLREEKQWAYGAYSYAIGAKGQRPWIASAAVQIDRTADSIRELQTDIAQFASNAQAASDDEIAKIKRTNVLSLPGSYETAGAVMGAIGGIVRYGRPDNYVETLKERTEAVSAEAVHAAAGLLKPDALTWVVVGDLSKIEQPVRDLKLGEVSVLDADGKPLR</sequence>
<dbReference type="InterPro" id="IPR050361">
    <property type="entry name" value="MPP/UQCRC_Complex"/>
</dbReference>
<evidence type="ECO:0000256" key="2">
    <source>
        <dbReference type="SAM" id="SignalP"/>
    </source>
</evidence>
<feature type="chain" id="PRO_5030552504" evidence="2">
    <location>
        <begin position="28"/>
        <end position="947"/>
    </location>
</feature>
<feature type="region of interest" description="Disordered" evidence="1">
    <location>
        <begin position="446"/>
        <end position="469"/>
    </location>
</feature>
<dbReference type="GO" id="GO:0046872">
    <property type="term" value="F:metal ion binding"/>
    <property type="evidence" value="ECO:0007669"/>
    <property type="project" value="InterPro"/>
</dbReference>
<comment type="caution">
    <text evidence="5">The sequence shown here is derived from an EMBL/GenBank/DDBJ whole genome shotgun (WGS) entry which is preliminary data.</text>
</comment>
<dbReference type="Gene3D" id="3.30.830.10">
    <property type="entry name" value="Metalloenzyme, LuxS/M16 peptidase-like"/>
    <property type="match status" value="4"/>
</dbReference>
<evidence type="ECO:0000313" key="5">
    <source>
        <dbReference type="EMBL" id="MBB5207744.1"/>
    </source>
</evidence>
<protein>
    <submittedName>
        <fullName evidence="5">Putative Zn-dependent peptidase</fullName>
    </submittedName>
</protein>
<feature type="domain" description="Peptidase M16 N-terminal" evidence="3">
    <location>
        <begin position="518"/>
        <end position="639"/>
    </location>
</feature>
<dbReference type="EMBL" id="JACHHP010000002">
    <property type="protein sequence ID" value="MBB5207744.1"/>
    <property type="molecule type" value="Genomic_DNA"/>
</dbReference>
<evidence type="ECO:0000259" key="3">
    <source>
        <dbReference type="Pfam" id="PF00675"/>
    </source>
</evidence>
<dbReference type="Proteomes" id="UP000521199">
    <property type="component" value="Unassembled WGS sequence"/>
</dbReference>
<dbReference type="InterPro" id="IPR007863">
    <property type="entry name" value="Peptidase_M16_C"/>
</dbReference>
<keyword evidence="2" id="KW-0732">Signal</keyword>
<dbReference type="InterPro" id="IPR011249">
    <property type="entry name" value="Metalloenz_LuxS/M16"/>
</dbReference>
<evidence type="ECO:0000313" key="6">
    <source>
        <dbReference type="Proteomes" id="UP000521199"/>
    </source>
</evidence>
<reference evidence="5 6" key="1">
    <citation type="submission" date="2020-08" db="EMBL/GenBank/DDBJ databases">
        <title>Genomic Encyclopedia of Type Strains, Phase IV (KMG-IV): sequencing the most valuable type-strain genomes for metagenomic binning, comparative biology and taxonomic classification.</title>
        <authorList>
            <person name="Goeker M."/>
        </authorList>
    </citation>
    <scope>NUCLEOTIDE SEQUENCE [LARGE SCALE GENOMIC DNA]</scope>
    <source>
        <strain evidence="5 6">DSM 24163</strain>
    </source>
</reference>
<dbReference type="AlphaFoldDB" id="A0A7W8G001"/>
<dbReference type="Pfam" id="PF00675">
    <property type="entry name" value="Peptidase_M16"/>
    <property type="match status" value="2"/>
</dbReference>
<feature type="domain" description="Peptidase M16 N-terminal" evidence="3">
    <location>
        <begin position="45"/>
        <end position="182"/>
    </location>
</feature>
<name>A0A7W8G001_9GAMM</name>
<proteinExistence type="predicted"/>
<accession>A0A7W8G001</accession>
<dbReference type="PANTHER" id="PTHR11851">
    <property type="entry name" value="METALLOPROTEASE"/>
    <property type="match status" value="1"/>
</dbReference>